<evidence type="ECO:0008006" key="3">
    <source>
        <dbReference type="Google" id="ProtNLM"/>
    </source>
</evidence>
<keyword evidence="2" id="KW-1185">Reference proteome</keyword>
<sequence>MRLNHMPSHREDPLDNIHESPIGVKQGSKVGDNATRAGIHLNQTLGLGDFSPKAMGSKLPSTIKVYVRRKAFTPTNYLGQGNNNPNEQRNEAQLRKKDTLEFGSHTLFPESKEMSPEKACLAHSPVSSSSFNKGIFDNEKTLHREIIRDLGVSFAENTTTEENNNASTDFNSVIISTSAGVMAIRKLTLAHNVDILCIQETKKAAIDKKLCQYLWGDDNVSWEFAPSNNAAGGLLCIWNDEAFMVDRRVVGRGFILLEGTWTKDNKKVYITNVYAPCDLQGRRDQWEELKHLKALYHDGPWCLLADMDVEEVRSVGRCFTWCRPNGTVMSKLDRFLLSDEWLSLWPDTTQFVLDRDFSDHCPILLRSRIMDWGPKPLKVMDWLLKDKGFQNMVIHSWGNYHPSGWGGYVLKQKLKLLKQDIRQWSLQHGSVTVRKINDLKKQLNDMEAGSNASTISQDEVQLRKSLQEQLWSAALAYESMLRQKSRVKWIREGDRNSSYFHRIINRRRRVNAFQGLCIDGGRIHEPNNVKSAVFQHFKERFSEQNQCRPTLDGIQFNSLDQGQRESLVARFSEGKSSLQFGLVMVIKAQARMG</sequence>
<reference evidence="1 2" key="1">
    <citation type="submission" date="2018-09" db="EMBL/GenBank/DDBJ databases">
        <title>A high-quality reference genome of wild soybean provides a powerful tool to mine soybean genomes.</title>
        <authorList>
            <person name="Xie M."/>
            <person name="Chung C.Y.L."/>
            <person name="Li M.-W."/>
            <person name="Wong F.-L."/>
            <person name="Chan T.-F."/>
            <person name="Lam H.-M."/>
        </authorList>
    </citation>
    <scope>NUCLEOTIDE SEQUENCE [LARGE SCALE GENOMIC DNA]</scope>
    <source>
        <strain evidence="2">cv. W05</strain>
        <tissue evidence="1">Hypocotyl of etiolated seedlings</tissue>
    </source>
</reference>
<dbReference type="PANTHER" id="PTHR33710">
    <property type="entry name" value="BNAC02G09200D PROTEIN"/>
    <property type="match status" value="1"/>
</dbReference>
<dbReference type="SUPFAM" id="SSF56219">
    <property type="entry name" value="DNase I-like"/>
    <property type="match status" value="1"/>
</dbReference>
<protein>
    <recommendedName>
        <fullName evidence="3">Endonuclease/exonuclease/phosphatase domain-containing protein</fullName>
    </recommendedName>
</protein>
<dbReference type="Proteomes" id="UP000289340">
    <property type="component" value="Chromosome 14"/>
</dbReference>
<evidence type="ECO:0000313" key="1">
    <source>
        <dbReference type="EMBL" id="RZB68736.1"/>
    </source>
</evidence>
<dbReference type="EMBL" id="QZWG01000014">
    <property type="protein sequence ID" value="RZB68736.1"/>
    <property type="molecule type" value="Genomic_DNA"/>
</dbReference>
<gene>
    <name evidence="1" type="ORF">D0Y65_038490</name>
</gene>
<dbReference type="PANTHER" id="PTHR33710:SF64">
    <property type="entry name" value="ENDONUCLEASE_EXONUCLEASE_PHOSPHATASE DOMAIN-CONTAINING PROTEIN"/>
    <property type="match status" value="1"/>
</dbReference>
<dbReference type="Gene3D" id="3.60.10.10">
    <property type="entry name" value="Endonuclease/exonuclease/phosphatase"/>
    <property type="match status" value="1"/>
</dbReference>
<organism evidence="1 2">
    <name type="scientific">Glycine soja</name>
    <name type="common">Wild soybean</name>
    <dbReference type="NCBI Taxonomy" id="3848"/>
    <lineage>
        <taxon>Eukaryota</taxon>
        <taxon>Viridiplantae</taxon>
        <taxon>Streptophyta</taxon>
        <taxon>Embryophyta</taxon>
        <taxon>Tracheophyta</taxon>
        <taxon>Spermatophyta</taxon>
        <taxon>Magnoliopsida</taxon>
        <taxon>eudicotyledons</taxon>
        <taxon>Gunneridae</taxon>
        <taxon>Pentapetalae</taxon>
        <taxon>rosids</taxon>
        <taxon>fabids</taxon>
        <taxon>Fabales</taxon>
        <taxon>Fabaceae</taxon>
        <taxon>Papilionoideae</taxon>
        <taxon>50 kb inversion clade</taxon>
        <taxon>NPAAA clade</taxon>
        <taxon>indigoferoid/millettioid clade</taxon>
        <taxon>Phaseoleae</taxon>
        <taxon>Glycine</taxon>
        <taxon>Glycine subgen. Soja</taxon>
    </lineage>
</organism>
<dbReference type="AlphaFoldDB" id="A0A445H585"/>
<name>A0A445H585_GLYSO</name>
<accession>A0A445H585</accession>
<proteinExistence type="predicted"/>
<dbReference type="InterPro" id="IPR036691">
    <property type="entry name" value="Endo/exonu/phosph_ase_sf"/>
</dbReference>
<comment type="caution">
    <text evidence="1">The sequence shown here is derived from an EMBL/GenBank/DDBJ whole genome shotgun (WGS) entry which is preliminary data.</text>
</comment>
<evidence type="ECO:0000313" key="2">
    <source>
        <dbReference type="Proteomes" id="UP000289340"/>
    </source>
</evidence>